<proteinExistence type="predicted"/>
<dbReference type="EMBL" id="LAZR01000428">
    <property type="protein sequence ID" value="KKN69362.1"/>
    <property type="molecule type" value="Genomic_DNA"/>
</dbReference>
<protein>
    <submittedName>
        <fullName evidence="1">Uncharacterized protein</fullName>
    </submittedName>
</protein>
<sequence length="105" mass="12070">MATIGEAAKEYKSSKTMNIADLDKVSTDLQLVDDEFEFTDRVTGQPKKVQQEVIEIDEIKYRVPSTVKQQLQILLEDNPNLKFFKVKKTGEGMENTKYQVIPLME</sequence>
<evidence type="ECO:0000313" key="1">
    <source>
        <dbReference type="EMBL" id="KKN69362.1"/>
    </source>
</evidence>
<gene>
    <name evidence="1" type="ORF">LCGC14_0442220</name>
</gene>
<comment type="caution">
    <text evidence="1">The sequence shown here is derived from an EMBL/GenBank/DDBJ whole genome shotgun (WGS) entry which is preliminary data.</text>
</comment>
<dbReference type="AlphaFoldDB" id="A0A0F9T3H5"/>
<name>A0A0F9T3H5_9ZZZZ</name>
<accession>A0A0F9T3H5</accession>
<reference evidence="1" key="1">
    <citation type="journal article" date="2015" name="Nature">
        <title>Complex archaea that bridge the gap between prokaryotes and eukaryotes.</title>
        <authorList>
            <person name="Spang A."/>
            <person name="Saw J.H."/>
            <person name="Jorgensen S.L."/>
            <person name="Zaremba-Niedzwiedzka K."/>
            <person name="Martijn J."/>
            <person name="Lind A.E."/>
            <person name="van Eijk R."/>
            <person name="Schleper C."/>
            <person name="Guy L."/>
            <person name="Ettema T.J."/>
        </authorList>
    </citation>
    <scope>NUCLEOTIDE SEQUENCE</scope>
</reference>
<organism evidence="1">
    <name type="scientific">marine sediment metagenome</name>
    <dbReference type="NCBI Taxonomy" id="412755"/>
    <lineage>
        <taxon>unclassified sequences</taxon>
        <taxon>metagenomes</taxon>
        <taxon>ecological metagenomes</taxon>
    </lineage>
</organism>